<dbReference type="PANTHER" id="PTHR37313:SF2">
    <property type="entry name" value="UPF0749 PROTEIN YLXX"/>
    <property type="match status" value="1"/>
</dbReference>
<sequence>MTVDEKTGPAGDDDAAAGREGEKHHHHRHASGAPSTPRSGAGSGARNKGWGTRSHLLVALLCALLGFAIVVQVRQTRSDEFALLRQDDLVRLLDEITIRNDQLESEQAQLTLDRNDLRSGADAQAVAERNAEVQGILAGTVPVEGPGVDLLVREQGRVVPASAWVNLVEELRNAGAEAIEIDGVRVGASTWFSDVDGGVVVDGVALTSPVTVLAIGDPQTIDVALQIPGGALATLRTNDALTTLDSRERVEILAVRDLTPPREASPAPEDAASSG</sequence>
<keyword evidence="2" id="KW-0175">Coiled coil</keyword>
<dbReference type="EMBL" id="RHPJ01000003">
    <property type="protein sequence ID" value="TGO04655.1"/>
    <property type="molecule type" value="Genomic_DNA"/>
</dbReference>
<dbReference type="GO" id="GO:0005886">
    <property type="term" value="C:plasma membrane"/>
    <property type="evidence" value="ECO:0007669"/>
    <property type="project" value="TreeGrafter"/>
</dbReference>
<reference evidence="5 6" key="1">
    <citation type="submission" date="2018-11" db="EMBL/GenBank/DDBJ databases">
        <title>Complete genome sequencing of the Actinobacteria Serinibacter sp. K3-2.</title>
        <authorList>
            <person name="Rakitin A.L."/>
            <person name="Beletsky A.V."/>
            <person name="Mardanov A.V."/>
            <person name="Ravin N.V."/>
            <person name="Gromova A.S."/>
            <person name="Filippova S.N."/>
            <person name="Gal'Chenko V.F."/>
        </authorList>
    </citation>
    <scope>NUCLEOTIDE SEQUENCE [LARGE SCALE GENOMIC DNA]</scope>
    <source>
        <strain evidence="5 6">K3-2</strain>
    </source>
</reference>
<comment type="caution">
    <text evidence="5">The sequence shown here is derived from an EMBL/GenBank/DDBJ whole genome shotgun (WGS) entry which is preliminary data.</text>
</comment>
<comment type="similarity">
    <text evidence="1">Belongs to the UPF0749 family.</text>
</comment>
<dbReference type="Proteomes" id="UP000297318">
    <property type="component" value="Unassembled WGS sequence"/>
</dbReference>
<feature type="region of interest" description="Disordered" evidence="3">
    <location>
        <begin position="1"/>
        <end position="47"/>
    </location>
</feature>
<name>A0A4Z1DY73_9MICO</name>
<organism evidence="5 6">
    <name type="scientific">Serinibacter arcticus</name>
    <dbReference type="NCBI Taxonomy" id="1655435"/>
    <lineage>
        <taxon>Bacteria</taxon>
        <taxon>Bacillati</taxon>
        <taxon>Actinomycetota</taxon>
        <taxon>Actinomycetes</taxon>
        <taxon>Micrococcales</taxon>
        <taxon>Beutenbergiaceae</taxon>
        <taxon>Serinibacter</taxon>
    </lineage>
</organism>
<keyword evidence="4" id="KW-0472">Membrane</keyword>
<proteinExistence type="inferred from homology"/>
<keyword evidence="4" id="KW-0812">Transmembrane</keyword>
<accession>A0A4Z1DY73</accession>
<dbReference type="Pfam" id="PF05949">
    <property type="entry name" value="DUF881"/>
    <property type="match status" value="1"/>
</dbReference>
<feature type="transmembrane region" description="Helical" evidence="4">
    <location>
        <begin position="56"/>
        <end position="73"/>
    </location>
</feature>
<gene>
    <name evidence="5" type="ORF">SERN_2248</name>
</gene>
<dbReference type="Gene3D" id="3.30.70.1880">
    <property type="entry name" value="Protein of unknown function DUF881"/>
    <property type="match status" value="1"/>
</dbReference>
<dbReference type="AlphaFoldDB" id="A0A4Z1DY73"/>
<evidence type="ECO:0000313" key="5">
    <source>
        <dbReference type="EMBL" id="TGO04655.1"/>
    </source>
</evidence>
<protein>
    <submittedName>
        <fullName evidence="5">Division initiation protein</fullName>
    </submittedName>
</protein>
<evidence type="ECO:0000256" key="1">
    <source>
        <dbReference type="ARBA" id="ARBA00009108"/>
    </source>
</evidence>
<keyword evidence="4" id="KW-1133">Transmembrane helix</keyword>
<keyword evidence="6" id="KW-1185">Reference proteome</keyword>
<dbReference type="PANTHER" id="PTHR37313">
    <property type="entry name" value="UPF0749 PROTEIN RV1825"/>
    <property type="match status" value="1"/>
</dbReference>
<dbReference type="InterPro" id="IPR010273">
    <property type="entry name" value="DUF881"/>
</dbReference>
<evidence type="ECO:0000313" key="6">
    <source>
        <dbReference type="Proteomes" id="UP000297318"/>
    </source>
</evidence>
<evidence type="ECO:0000256" key="4">
    <source>
        <dbReference type="SAM" id="Phobius"/>
    </source>
</evidence>
<feature type="coiled-coil region" evidence="2">
    <location>
        <begin position="86"/>
        <end position="113"/>
    </location>
</feature>
<evidence type="ECO:0000256" key="3">
    <source>
        <dbReference type="SAM" id="MobiDB-lite"/>
    </source>
</evidence>
<evidence type="ECO:0000256" key="2">
    <source>
        <dbReference type="SAM" id="Coils"/>
    </source>
</evidence>